<feature type="domain" description="Nucleolar protein 10-like second" evidence="8">
    <location>
        <begin position="404"/>
        <end position="452"/>
    </location>
</feature>
<dbReference type="Gene3D" id="2.130.10.10">
    <property type="entry name" value="YVTN repeat-like/Quinoprotein amine dehydrogenase"/>
    <property type="match status" value="1"/>
</dbReference>
<dbReference type="InterPro" id="IPR001020">
    <property type="entry name" value="PTS_HPr_His_P_site"/>
</dbReference>
<organism evidence="10 11">
    <name type="scientific">Diacronema lutheri</name>
    <name type="common">Unicellular marine alga</name>
    <name type="synonym">Monochrysis lutheri</name>
    <dbReference type="NCBI Taxonomy" id="2081491"/>
    <lineage>
        <taxon>Eukaryota</taxon>
        <taxon>Haptista</taxon>
        <taxon>Haptophyta</taxon>
        <taxon>Pavlovophyceae</taxon>
        <taxon>Pavlovales</taxon>
        <taxon>Pavlovaceae</taxon>
        <taxon>Diacronema</taxon>
    </lineage>
</organism>
<keyword evidence="5" id="KW-0539">Nucleus</keyword>
<evidence type="ECO:0000313" key="10">
    <source>
        <dbReference type="EMBL" id="KAG8464388.1"/>
    </source>
</evidence>
<dbReference type="Pfam" id="PF23097">
    <property type="entry name" value="NOL10_2nd"/>
    <property type="match status" value="1"/>
</dbReference>
<protein>
    <recommendedName>
        <fullName evidence="12">NUC153 domain-containing protein</fullName>
    </recommendedName>
</protein>
<comment type="subcellular location">
    <subcellularLocation>
        <location evidence="1">Nucleus</location>
        <location evidence="1">Nucleolus</location>
    </subcellularLocation>
</comment>
<dbReference type="GO" id="GO:0030686">
    <property type="term" value="C:90S preribosome"/>
    <property type="evidence" value="ECO:0007669"/>
    <property type="project" value="TreeGrafter"/>
</dbReference>
<evidence type="ECO:0000256" key="2">
    <source>
        <dbReference type="ARBA" id="ARBA00005264"/>
    </source>
</evidence>
<dbReference type="PANTHER" id="PTHR14927:SF0">
    <property type="entry name" value="NUCLEOLAR PROTEIN 10"/>
    <property type="match status" value="1"/>
</dbReference>
<proteinExistence type="inferred from homology"/>
<dbReference type="GO" id="GO:0000462">
    <property type="term" value="P:maturation of SSU-rRNA from tricistronic rRNA transcript (SSU-rRNA, 5.8S rRNA, LSU-rRNA)"/>
    <property type="evidence" value="ECO:0007669"/>
    <property type="project" value="TreeGrafter"/>
</dbReference>
<dbReference type="InterPro" id="IPR056551">
    <property type="entry name" value="Beta-prop_NOL10_N"/>
</dbReference>
<evidence type="ECO:0000259" key="8">
    <source>
        <dbReference type="Pfam" id="PF23097"/>
    </source>
</evidence>
<feature type="region of interest" description="Disordered" evidence="6">
    <location>
        <begin position="568"/>
        <end position="663"/>
    </location>
</feature>
<dbReference type="InterPro" id="IPR015943">
    <property type="entry name" value="WD40/YVTN_repeat-like_dom_sf"/>
</dbReference>
<evidence type="ECO:0000256" key="1">
    <source>
        <dbReference type="ARBA" id="ARBA00004604"/>
    </source>
</evidence>
<dbReference type="EMBL" id="JAGTXO010000013">
    <property type="protein sequence ID" value="KAG8464388.1"/>
    <property type="molecule type" value="Genomic_DNA"/>
</dbReference>
<gene>
    <name evidence="10" type="ORF">KFE25_003451</name>
</gene>
<dbReference type="Pfam" id="PF23098">
    <property type="entry name" value="Beta-prop_NOL10_N"/>
    <property type="match status" value="1"/>
</dbReference>
<evidence type="ECO:0000256" key="5">
    <source>
        <dbReference type="ARBA" id="ARBA00023242"/>
    </source>
</evidence>
<comment type="caution">
    <text evidence="10">The sequence shown here is derived from an EMBL/GenBank/DDBJ whole genome shotgun (WGS) entry which is preliminary data.</text>
</comment>
<feature type="domain" description="Nucleolar protein 10-like N-terminal" evidence="9">
    <location>
        <begin position="4"/>
        <end position="390"/>
    </location>
</feature>
<dbReference type="PANTHER" id="PTHR14927">
    <property type="entry name" value="NUCLEOLAR PROTEIN 10"/>
    <property type="match status" value="1"/>
</dbReference>
<reference evidence="10" key="1">
    <citation type="submission" date="2021-05" db="EMBL/GenBank/DDBJ databases">
        <title>The genome of the haptophyte Pavlova lutheri (Diacronema luteri, Pavlovales) - a model for lipid biosynthesis in eukaryotic algae.</title>
        <authorList>
            <person name="Hulatt C.J."/>
            <person name="Posewitz M.C."/>
        </authorList>
    </citation>
    <scope>NUCLEOTIDE SEQUENCE</scope>
    <source>
        <strain evidence="10">NIVA-4/92</strain>
    </source>
</reference>
<dbReference type="InterPro" id="IPR040382">
    <property type="entry name" value="NOL10/Enp2"/>
</dbReference>
<dbReference type="InterPro" id="IPR036322">
    <property type="entry name" value="WD40_repeat_dom_sf"/>
</dbReference>
<dbReference type="Proteomes" id="UP000751190">
    <property type="component" value="Unassembled WGS sequence"/>
</dbReference>
<feature type="region of interest" description="Disordered" evidence="6">
    <location>
        <begin position="697"/>
        <end position="731"/>
    </location>
</feature>
<evidence type="ECO:0000259" key="7">
    <source>
        <dbReference type="Pfam" id="PF08159"/>
    </source>
</evidence>
<feature type="domain" description="NUC153" evidence="7">
    <location>
        <begin position="524"/>
        <end position="550"/>
    </location>
</feature>
<evidence type="ECO:0000313" key="11">
    <source>
        <dbReference type="Proteomes" id="UP000751190"/>
    </source>
</evidence>
<dbReference type="Pfam" id="PF08159">
    <property type="entry name" value="NUC153"/>
    <property type="match status" value="1"/>
</dbReference>
<keyword evidence="3" id="KW-0853">WD repeat</keyword>
<dbReference type="InterPro" id="IPR056550">
    <property type="entry name" value="NOL10_2nd"/>
</dbReference>
<evidence type="ECO:0000256" key="6">
    <source>
        <dbReference type="SAM" id="MobiDB-lite"/>
    </source>
</evidence>
<accession>A0A8J5XCY3</accession>
<sequence length="731" mass="77869">MSLIQVSSLNNVKTYDLAGGARLPQFAADRAKVGAKRGLHARPGAQGSTRHVEVLQDLDFPGACQRARFSADGEYFMATGCYPPQLRIYELRQLSMKVKRHIDAELVQFQILSDDYRKVALLRADRTVELHAQYGVHFKTRIPSFGRDLQYEPATCDLLCAGAGPEVWRLNLAEGRFREPLSTGCAAVNVLARSSAHGMLAVGGEDGVVECLDPRAPARLGLADCGAALPDGALGGGAADGGAGGGQRGVSGVTALAFEQGGLVLGVGLAGGHILLYDIRMHRPLLHKDHRYGLPLRSIAFATAAEAASEHVVVSADAKAVRIWRREDGLAVTTIEPAADINELALCPSSGLMLLALEQPQLGVYFAPALGPAPRWCAFLDSLTEELEEATDRTGAGNASAGELYDDYRFVTRADLDKLGLASLIGTNLLRAYMHGFFVDARLHAKAQALAQPFAYEEWRQQRIQQKVEEATAGRIAPVRKARAAAPPAVNAELAAKLQSGDGLSNRARKKAATGEGAAGLLSDTRFGGLFSDPDFAIDEDAAEYKILHGGKADRPGSTRVARGALAERMAEEGESDEDAEGGESDADDDDGDADDGDDDDDDGGGDEAGEQRASGRRATPVRPAVSERRLVAIEGGLAGADVSQRARSATQPRGAGPSFEKQLAVAEAAGEIRVSGSARGSAEMTFIPLARRKQLEAKKERAAQQRDPSERRGIRELGLKSAQPKDYRRR</sequence>
<dbReference type="GO" id="GO:0032040">
    <property type="term" value="C:small-subunit processome"/>
    <property type="evidence" value="ECO:0007669"/>
    <property type="project" value="TreeGrafter"/>
</dbReference>
<dbReference type="OMA" id="GYFMDVR"/>
<dbReference type="SUPFAM" id="SSF50978">
    <property type="entry name" value="WD40 repeat-like"/>
    <property type="match status" value="1"/>
</dbReference>
<evidence type="ECO:0000256" key="4">
    <source>
        <dbReference type="ARBA" id="ARBA00022737"/>
    </source>
</evidence>
<feature type="compositionally biased region" description="Acidic residues" evidence="6">
    <location>
        <begin position="573"/>
        <end position="609"/>
    </location>
</feature>
<keyword evidence="4" id="KW-0677">Repeat</keyword>
<dbReference type="InterPro" id="IPR012580">
    <property type="entry name" value="NUC153"/>
</dbReference>
<dbReference type="PROSITE" id="PS00369">
    <property type="entry name" value="PTS_HPR_HIS"/>
    <property type="match status" value="1"/>
</dbReference>
<evidence type="ECO:0000259" key="9">
    <source>
        <dbReference type="Pfam" id="PF23098"/>
    </source>
</evidence>
<evidence type="ECO:0000256" key="3">
    <source>
        <dbReference type="ARBA" id="ARBA00022574"/>
    </source>
</evidence>
<evidence type="ECO:0008006" key="12">
    <source>
        <dbReference type="Google" id="ProtNLM"/>
    </source>
</evidence>
<comment type="similarity">
    <text evidence="2">Belongs to the WD repeat NOL10/ENP2 family.</text>
</comment>
<name>A0A8J5XCY3_DIALT</name>
<dbReference type="OrthoDB" id="273340at2759"/>
<dbReference type="AlphaFoldDB" id="A0A8J5XCY3"/>
<keyword evidence="11" id="KW-1185">Reference proteome</keyword>